<feature type="compositionally biased region" description="Low complexity" evidence="1">
    <location>
        <begin position="485"/>
        <end position="496"/>
    </location>
</feature>
<sequence length="527" mass="57782">MAVDSPQLMQTLVESFNALADEVQSLIDRKLILESKLRWSCEQYQLLADKYAPAAPHIAETLAKLQLPPSPTLTSSNRVPLPRRHQSSSSQAELAVFIREGKKVARQLSMVTGASKESGSSRETTTSTNMTSQSTFLERDFTVEGKKGHLGCPFSAMNRDAAARDEVDDDEEHDANGIEKADPTPHHSKDPICAAMFEETMSAPAPNASASKCPIRYLDQHSPEEIARYVETHKHELPRSHEVCLKRNQKNEEQIRKLDAKYGNLVSMIQDLSHLHAPMLPESQAEAEAEAATGAGAGAERASNRRVSDWAQNVSSSTVDGLVDETVKDGEVPTAEDYLDRTGHFERPLKEIRVGESPSRPWGISVPFPRDEPVERPSSPPPAPVRMPSPSPASAPKASEARPSKCPFDHTKMKGLANAPYHNQIHKLDGPGLAEFPKMEETPSPPRPNAHKPAASQPFMTQMKHPQPSIPDSPPPSNQPAFLNTTGMAKTTATGGQAPQFVFNGPVFIGYPMEQAIQFMQHFQRPS</sequence>
<protein>
    <submittedName>
        <fullName evidence="2">Uncharacterized protein</fullName>
    </submittedName>
</protein>
<feature type="compositionally biased region" description="Low complexity" evidence="1">
    <location>
        <begin position="115"/>
        <end position="132"/>
    </location>
</feature>
<feature type="region of interest" description="Disordered" evidence="1">
    <location>
        <begin position="284"/>
        <end position="308"/>
    </location>
</feature>
<feature type="compositionally biased region" description="Low complexity" evidence="1">
    <location>
        <begin position="290"/>
        <end position="301"/>
    </location>
</feature>
<feature type="region of interest" description="Disordered" evidence="1">
    <location>
        <begin position="69"/>
        <end position="90"/>
    </location>
</feature>
<feature type="compositionally biased region" description="Pro residues" evidence="1">
    <location>
        <begin position="378"/>
        <end position="393"/>
    </location>
</feature>
<evidence type="ECO:0000256" key="1">
    <source>
        <dbReference type="SAM" id="MobiDB-lite"/>
    </source>
</evidence>
<keyword evidence="3" id="KW-1185">Reference proteome</keyword>
<reference evidence="2" key="1">
    <citation type="submission" date="2017-09" db="EMBL/GenBank/DDBJ databases">
        <title>Polyketide synthases of a Diaporthe helianthi virulent isolate.</title>
        <authorList>
            <person name="Baroncelli R."/>
        </authorList>
    </citation>
    <scope>NUCLEOTIDE SEQUENCE [LARGE SCALE GENOMIC DNA]</scope>
    <source>
        <strain evidence="2">7/96</strain>
    </source>
</reference>
<feature type="compositionally biased region" description="Basic and acidic residues" evidence="1">
    <location>
        <begin position="399"/>
        <end position="412"/>
    </location>
</feature>
<dbReference type="InParanoid" id="A0A2P5IEF4"/>
<dbReference type="EMBL" id="MAVT02000028">
    <property type="protein sequence ID" value="POS80882.1"/>
    <property type="molecule type" value="Genomic_DNA"/>
</dbReference>
<organism evidence="2 3">
    <name type="scientific">Diaporthe helianthi</name>
    <dbReference type="NCBI Taxonomy" id="158607"/>
    <lineage>
        <taxon>Eukaryota</taxon>
        <taxon>Fungi</taxon>
        <taxon>Dikarya</taxon>
        <taxon>Ascomycota</taxon>
        <taxon>Pezizomycotina</taxon>
        <taxon>Sordariomycetes</taxon>
        <taxon>Sordariomycetidae</taxon>
        <taxon>Diaporthales</taxon>
        <taxon>Diaporthaceae</taxon>
        <taxon>Diaporthe</taxon>
    </lineage>
</organism>
<feature type="region of interest" description="Disordered" evidence="1">
    <location>
        <begin position="111"/>
        <end position="132"/>
    </location>
</feature>
<feature type="compositionally biased region" description="Basic and acidic residues" evidence="1">
    <location>
        <begin position="174"/>
        <end position="188"/>
    </location>
</feature>
<comment type="caution">
    <text evidence="2">The sequence shown here is derived from an EMBL/GenBank/DDBJ whole genome shotgun (WGS) entry which is preliminary data.</text>
</comment>
<feature type="compositionally biased region" description="Pro residues" evidence="1">
    <location>
        <begin position="468"/>
        <end position="478"/>
    </location>
</feature>
<dbReference type="STRING" id="158607.A0A2P5IEF4"/>
<dbReference type="Proteomes" id="UP000094444">
    <property type="component" value="Unassembled WGS sequence"/>
</dbReference>
<gene>
    <name evidence="2" type="ORF">DHEL01_v200701</name>
</gene>
<feature type="region of interest" description="Disordered" evidence="1">
    <location>
        <begin position="349"/>
        <end position="496"/>
    </location>
</feature>
<feature type="region of interest" description="Disordered" evidence="1">
    <location>
        <begin position="161"/>
        <end position="188"/>
    </location>
</feature>
<accession>A0A2P5IEF4</accession>
<proteinExistence type="predicted"/>
<dbReference type="AlphaFoldDB" id="A0A2P5IEF4"/>
<dbReference type="OrthoDB" id="5343576at2759"/>
<evidence type="ECO:0000313" key="2">
    <source>
        <dbReference type="EMBL" id="POS80882.1"/>
    </source>
</evidence>
<evidence type="ECO:0000313" key="3">
    <source>
        <dbReference type="Proteomes" id="UP000094444"/>
    </source>
</evidence>
<name>A0A2P5IEF4_DIAHE</name>